<gene>
    <name evidence="4" type="ORF">DMP07_01460</name>
</gene>
<sequence>MAKFCTWCGAPLEPGARFCGECGGRILETVTVDGTKKQVDTLSGFDIVDGRQLPADATLRLDRDSVVVNTDNKQKRFSLDSAKRPRKTALIAAATVIVLLLAAAGVLAAAYFGGWGGDQQKEPIAVSGVDDKAPAPEASQQDAASDLDKDSAEAPDKAQDESSSAKIDDKSQVKLTEAEIFNSLDAAYGKLSSYDERIGTCVEEFNANFLANSMPTRTASKEFADKVLADLQNDLKGIEAMHIPSQSAYAEQAQTVIELYECQVGRVSALTNAWALDVTFEKPSEHKDEILATYTQGKAKSHLDRYDELYDAAKPEKVS</sequence>
<keyword evidence="2" id="KW-0812">Transmembrane</keyword>
<organism evidence="4 5">
    <name type="scientific">Slackia faecicanis</name>
    <dbReference type="NCBI Taxonomy" id="255723"/>
    <lineage>
        <taxon>Bacteria</taxon>
        <taxon>Bacillati</taxon>
        <taxon>Actinomycetota</taxon>
        <taxon>Coriobacteriia</taxon>
        <taxon>Eggerthellales</taxon>
        <taxon>Eggerthellaceae</taxon>
        <taxon>Slackia</taxon>
    </lineage>
</organism>
<evidence type="ECO:0000313" key="4">
    <source>
        <dbReference type="EMBL" id="RNL21533.1"/>
    </source>
</evidence>
<dbReference type="InterPro" id="IPR026870">
    <property type="entry name" value="Zinc_ribbon_dom"/>
</dbReference>
<feature type="compositionally biased region" description="Basic and acidic residues" evidence="1">
    <location>
        <begin position="146"/>
        <end position="160"/>
    </location>
</feature>
<reference evidence="5" key="1">
    <citation type="submission" date="2018-05" db="EMBL/GenBank/DDBJ databases">
        <title>Genome Sequencing of selected type strains of the family Eggerthellaceae.</title>
        <authorList>
            <person name="Danylec N."/>
            <person name="Stoll D.A."/>
            <person name="Doetsch A."/>
            <person name="Huch M."/>
        </authorList>
    </citation>
    <scope>NUCLEOTIDE SEQUENCE [LARGE SCALE GENOMIC DNA]</scope>
    <source>
        <strain evidence="5">DSM 17537</strain>
    </source>
</reference>
<dbReference type="EMBL" id="QICB01000001">
    <property type="protein sequence ID" value="RNL21533.1"/>
    <property type="molecule type" value="Genomic_DNA"/>
</dbReference>
<dbReference type="AlphaFoldDB" id="A0A3N0AHC2"/>
<dbReference type="Pfam" id="PF13240">
    <property type="entry name" value="Zn_Ribbon_1"/>
    <property type="match status" value="1"/>
</dbReference>
<evidence type="ECO:0000256" key="1">
    <source>
        <dbReference type="SAM" id="MobiDB-lite"/>
    </source>
</evidence>
<accession>A0A3N0AHC2</accession>
<keyword evidence="2" id="KW-1133">Transmembrane helix</keyword>
<dbReference type="Proteomes" id="UP000267368">
    <property type="component" value="Unassembled WGS sequence"/>
</dbReference>
<keyword evidence="2" id="KW-0472">Membrane</keyword>
<dbReference type="OrthoDB" id="3193278at2"/>
<proteinExistence type="predicted"/>
<feature type="transmembrane region" description="Helical" evidence="2">
    <location>
        <begin position="89"/>
        <end position="112"/>
    </location>
</feature>
<feature type="region of interest" description="Disordered" evidence="1">
    <location>
        <begin position="129"/>
        <end position="170"/>
    </location>
</feature>
<name>A0A3N0AHC2_9ACTN</name>
<feature type="domain" description="Zinc-ribbon" evidence="3">
    <location>
        <begin position="4"/>
        <end position="23"/>
    </location>
</feature>
<evidence type="ECO:0000256" key="2">
    <source>
        <dbReference type="SAM" id="Phobius"/>
    </source>
</evidence>
<keyword evidence="5" id="KW-1185">Reference proteome</keyword>
<evidence type="ECO:0000259" key="3">
    <source>
        <dbReference type="Pfam" id="PF13240"/>
    </source>
</evidence>
<protein>
    <recommendedName>
        <fullName evidence="3">Zinc-ribbon domain-containing protein</fullName>
    </recommendedName>
</protein>
<comment type="caution">
    <text evidence="4">The sequence shown here is derived from an EMBL/GenBank/DDBJ whole genome shotgun (WGS) entry which is preliminary data.</text>
</comment>
<dbReference type="RefSeq" id="WP_123197374.1">
    <property type="nucleotide sequence ID" value="NZ_QICB01000001.1"/>
</dbReference>
<evidence type="ECO:0000313" key="5">
    <source>
        <dbReference type="Proteomes" id="UP000267368"/>
    </source>
</evidence>